<name>A0A1X2GW18_9FUNG</name>
<dbReference type="Proteomes" id="UP000242146">
    <property type="component" value="Unassembled WGS sequence"/>
</dbReference>
<dbReference type="AlphaFoldDB" id="A0A1X2GW18"/>
<dbReference type="InterPro" id="IPR009991">
    <property type="entry name" value="DCTN3"/>
</dbReference>
<reference evidence="1 2" key="1">
    <citation type="submission" date="2016-07" db="EMBL/GenBank/DDBJ databases">
        <title>Pervasive Adenine N6-methylation of Active Genes in Fungi.</title>
        <authorList>
            <consortium name="DOE Joint Genome Institute"/>
            <person name="Mondo S.J."/>
            <person name="Dannebaum R.O."/>
            <person name="Kuo R.C."/>
            <person name="Labutti K."/>
            <person name="Haridas S."/>
            <person name="Kuo A."/>
            <person name="Salamov A."/>
            <person name="Ahrendt S.R."/>
            <person name="Lipzen A."/>
            <person name="Sullivan W."/>
            <person name="Andreopoulos W.B."/>
            <person name="Clum A."/>
            <person name="Lindquist E."/>
            <person name="Daum C."/>
            <person name="Ramamoorthy G.K."/>
            <person name="Gryganskyi A."/>
            <person name="Culley D."/>
            <person name="Magnuson J.K."/>
            <person name="James T.Y."/>
            <person name="O'Malley M.A."/>
            <person name="Stajich J.E."/>
            <person name="Spatafora J.W."/>
            <person name="Visel A."/>
            <person name="Grigoriev I.V."/>
        </authorList>
    </citation>
    <scope>NUCLEOTIDE SEQUENCE [LARGE SCALE GENOMIC DNA]</scope>
    <source>
        <strain evidence="1 2">NRRL 3301</strain>
    </source>
</reference>
<evidence type="ECO:0000313" key="2">
    <source>
        <dbReference type="Proteomes" id="UP000242146"/>
    </source>
</evidence>
<evidence type="ECO:0000313" key="1">
    <source>
        <dbReference type="EMBL" id="ORX62241.1"/>
    </source>
</evidence>
<dbReference type="OrthoDB" id="16729at2759"/>
<gene>
    <name evidence="1" type="ORF">DM01DRAFT_1075226</name>
</gene>
<proteinExistence type="predicted"/>
<dbReference type="PANTHER" id="PTHR28360">
    <property type="entry name" value="DYNACTIN SUBUNIT 3"/>
    <property type="match status" value="1"/>
</dbReference>
<dbReference type="EMBL" id="MCGT01000002">
    <property type="protein sequence ID" value="ORX62241.1"/>
    <property type="molecule type" value="Genomic_DNA"/>
</dbReference>
<organism evidence="1 2">
    <name type="scientific">Hesseltinella vesiculosa</name>
    <dbReference type="NCBI Taxonomy" id="101127"/>
    <lineage>
        <taxon>Eukaryota</taxon>
        <taxon>Fungi</taxon>
        <taxon>Fungi incertae sedis</taxon>
        <taxon>Mucoromycota</taxon>
        <taxon>Mucoromycotina</taxon>
        <taxon>Mucoromycetes</taxon>
        <taxon>Mucorales</taxon>
        <taxon>Cunninghamellaceae</taxon>
        <taxon>Hesseltinella</taxon>
    </lineage>
</organism>
<protein>
    <recommendedName>
        <fullName evidence="3">Dynactin subunit 3</fullName>
    </recommendedName>
</protein>
<keyword evidence="2" id="KW-1185">Reference proteome</keyword>
<sequence length="190" mass="21878">MDTYGFDTRLRHLERIVAGESSSNLVDPPTSLLQQSQTLNKALQTLYKNNTFLQDFEQKYEPYHILLNPAQSTLEMERELLQPETKLELVMATYDDMDQLARTLQQVKELEHVVNSKDYQSVEQLGSELAPLEVQHGEQATQLAETTNRICTAMDQYNKTIHTLSEIFIAWDDLLSNMEQQISVIENSVQ</sequence>
<dbReference type="PANTHER" id="PTHR28360:SF1">
    <property type="entry name" value="DYNACTIN SUBUNIT 3"/>
    <property type="match status" value="1"/>
</dbReference>
<comment type="caution">
    <text evidence="1">The sequence shown here is derived from an EMBL/GenBank/DDBJ whole genome shotgun (WGS) entry which is preliminary data.</text>
</comment>
<accession>A0A1X2GW18</accession>
<dbReference type="GO" id="GO:0061640">
    <property type="term" value="P:cytoskeleton-dependent cytokinesis"/>
    <property type="evidence" value="ECO:0007669"/>
    <property type="project" value="InterPro"/>
</dbReference>
<evidence type="ECO:0008006" key="3">
    <source>
        <dbReference type="Google" id="ProtNLM"/>
    </source>
</evidence>
<dbReference type="GO" id="GO:0005869">
    <property type="term" value="C:dynactin complex"/>
    <property type="evidence" value="ECO:0007669"/>
    <property type="project" value="InterPro"/>
</dbReference>
<dbReference type="STRING" id="101127.A0A1X2GW18"/>
<dbReference type="Pfam" id="PF07426">
    <property type="entry name" value="Dynactin_p22"/>
    <property type="match status" value="1"/>
</dbReference>